<dbReference type="PANTHER" id="PTHR21015:SF22">
    <property type="entry name" value="GLYCOSYLTRANSFERASE"/>
    <property type="match status" value="1"/>
</dbReference>
<dbReference type="PANTHER" id="PTHR21015">
    <property type="entry name" value="UDP-N-ACETYLGLUCOSAMINE--N-ACETYLMURAMYL-(PENTAPEPTIDE) PYROPHOSPHORYL-UNDECAPRENOL N-ACETYLGLUCOSAMINE TRANSFERASE 1"/>
    <property type="match status" value="1"/>
</dbReference>
<evidence type="ECO:0000259" key="1">
    <source>
        <dbReference type="Pfam" id="PF04101"/>
    </source>
</evidence>
<evidence type="ECO:0000313" key="2">
    <source>
        <dbReference type="EMBL" id="AAC44060.1"/>
    </source>
</evidence>
<dbReference type="GO" id="GO:0016758">
    <property type="term" value="F:hexosyltransferase activity"/>
    <property type="evidence" value="ECO:0007669"/>
    <property type="project" value="InterPro"/>
</dbReference>
<dbReference type="NCBIfam" id="NF041549">
    <property type="entry name" value="PssD"/>
    <property type="match status" value="1"/>
</dbReference>
<dbReference type="SUPFAM" id="SSF53756">
    <property type="entry name" value="UDP-Glycosyltransferase/glycogen phosphorylase"/>
    <property type="match status" value="1"/>
</dbReference>
<reference evidence="2" key="1">
    <citation type="journal article" date="1996" name="J. Bacteriol.">
        <title>Linkage of genes essential for synthesis of a polysaccharide capsule in Sphingomonas strain S88.</title>
        <authorList>
            <person name="Yamazaki M."/>
            <person name="Thorne L."/>
            <person name="Mikolajczak M."/>
            <person name="Armentrout R.W."/>
            <person name="Pollock T.J."/>
        </authorList>
    </citation>
    <scope>NUCLEOTIDE SEQUENCE</scope>
    <source>
        <strain evidence="2">S88</strain>
    </source>
</reference>
<dbReference type="AlphaFoldDB" id="P74819"/>
<dbReference type="Pfam" id="PF08660">
    <property type="entry name" value="Alg14"/>
    <property type="match status" value="1"/>
</dbReference>
<feature type="domain" description="Glycosyl transferase family 28 C-terminal" evidence="1">
    <location>
        <begin position="192"/>
        <end position="336"/>
    </location>
</feature>
<accession>P74819</accession>
<proteinExistence type="predicted"/>
<organism evidence="2">
    <name type="scientific">Sphingomonas sp. S88</name>
    <dbReference type="NCBI Taxonomy" id="46624"/>
    <lineage>
        <taxon>Bacteria</taxon>
        <taxon>Pseudomonadati</taxon>
        <taxon>Pseudomonadota</taxon>
        <taxon>Alphaproteobacteria</taxon>
        <taxon>Sphingomonadales</taxon>
        <taxon>Sphingomonadaceae</taxon>
        <taxon>Sphingomonas</taxon>
    </lineage>
</organism>
<dbReference type="Pfam" id="PF04101">
    <property type="entry name" value="Glyco_tran_28_C"/>
    <property type="match status" value="1"/>
</dbReference>
<name>P74819_9SPHN</name>
<keyword evidence="2" id="KW-0808">Transferase</keyword>
<dbReference type="InterPro" id="IPR013969">
    <property type="entry name" value="Oligosacch_biosynth_Alg14"/>
</dbReference>
<dbReference type="CAZy" id="GT1">
    <property type="family name" value="Glycosyltransferase Family 1"/>
</dbReference>
<sequence>MGDGMAEATVTEAKAGKPLKMCLAASGGGHLRQILDLESVWKEHDYFFVTEDTALGRSLAEKHSVALVDHYALGQAKLGHPLRMLGGAWRNLRQSLSIIRKHKPDVVISTGAGAVYFTALLAKLSGAKFVHIESFARFDHPSAFGKMVKGIATVTIVQSAALKQTWPDAELFDPFRLLDTPRPPKQALTFATVGATLPFPRLVQAVLDLKRAGGLPGKLVLQYGDQDLADPGIPDVEIRRTIPFDDLQLLLRDADMVICHGGTGSLVTALRAGCRVVAFPRRHDLGEHYDDHQEEIAQTFADRGLLHAVRDERELGAAVEAAKATEPQLATTDHTALAGRLRELLAQWSAKR</sequence>
<protein>
    <submittedName>
        <fullName evidence="2">Glycosyl transferase</fullName>
    </submittedName>
</protein>
<dbReference type="EMBL" id="U51197">
    <property type="protein sequence ID" value="AAC44060.1"/>
    <property type="molecule type" value="Genomic_DNA"/>
</dbReference>
<dbReference type="NCBIfam" id="NF046028">
    <property type="entry name" value="GluronsyltaseWelK"/>
    <property type="match status" value="1"/>
</dbReference>
<dbReference type="InterPro" id="IPR007235">
    <property type="entry name" value="Glyco_trans_28_C"/>
</dbReference>
<dbReference type="GO" id="GO:0006488">
    <property type="term" value="P:dolichol-linked oligosaccharide biosynthetic process"/>
    <property type="evidence" value="ECO:0007669"/>
    <property type="project" value="InterPro"/>
</dbReference>
<dbReference type="Gene3D" id="3.40.50.2000">
    <property type="entry name" value="Glycogen Phosphorylase B"/>
    <property type="match status" value="2"/>
</dbReference>
<gene>
    <name evidence="2" type="primary">spsK</name>
</gene>